<evidence type="ECO:0000256" key="16">
    <source>
        <dbReference type="ARBA" id="ARBA00048679"/>
    </source>
</evidence>
<evidence type="ECO:0000256" key="19">
    <source>
        <dbReference type="ARBA" id="ARBA00077142"/>
    </source>
</evidence>
<dbReference type="SUPFAM" id="SSF56112">
    <property type="entry name" value="Protein kinase-like (PK-like)"/>
    <property type="match status" value="1"/>
</dbReference>
<protein>
    <recommendedName>
        <fullName evidence="18">SNF-related serine/threonine-protein kinase</fullName>
        <ecNumber evidence="4">2.7.11.1</ecNumber>
    </recommendedName>
    <alternativeName>
        <fullName evidence="19">SNF1-related kinase</fullName>
    </alternativeName>
</protein>
<feature type="region of interest" description="Disordered" evidence="21">
    <location>
        <begin position="340"/>
        <end position="403"/>
    </location>
</feature>
<dbReference type="FunFam" id="1.10.510.10:FF:000166">
    <property type="entry name" value="SNF-related serine/threonine-protein kinase"/>
    <property type="match status" value="1"/>
</dbReference>
<feature type="domain" description="Protein kinase" evidence="22">
    <location>
        <begin position="16"/>
        <end position="269"/>
    </location>
</feature>
<evidence type="ECO:0000259" key="22">
    <source>
        <dbReference type="PROSITE" id="PS50011"/>
    </source>
</evidence>
<proteinExistence type="inferred from homology"/>
<evidence type="ECO:0000313" key="24">
    <source>
        <dbReference type="Ensembl" id="ENSSFAP00005020235.1"/>
    </source>
</evidence>
<feature type="compositionally biased region" description="Basic and acidic residues" evidence="21">
    <location>
        <begin position="592"/>
        <end position="622"/>
    </location>
</feature>
<reference evidence="24" key="3">
    <citation type="submission" date="2025-09" db="UniProtKB">
        <authorList>
            <consortium name="Ensembl"/>
        </authorList>
    </citation>
    <scope>IDENTIFICATION</scope>
</reference>
<keyword evidence="11" id="KW-0418">Kinase</keyword>
<dbReference type="GO" id="GO:0005634">
    <property type="term" value="C:nucleus"/>
    <property type="evidence" value="ECO:0007669"/>
    <property type="project" value="UniProtKB-SubCell"/>
</dbReference>
<feature type="compositionally biased region" description="Low complexity" evidence="21">
    <location>
        <begin position="501"/>
        <end position="510"/>
    </location>
</feature>
<evidence type="ECO:0000256" key="13">
    <source>
        <dbReference type="ARBA" id="ARBA00022842"/>
    </source>
</evidence>
<dbReference type="GO" id="GO:0005737">
    <property type="term" value="C:cytoplasm"/>
    <property type="evidence" value="ECO:0007669"/>
    <property type="project" value="TreeGrafter"/>
</dbReference>
<dbReference type="InterPro" id="IPR017441">
    <property type="entry name" value="Protein_kinase_ATP_BS"/>
</dbReference>
<dbReference type="Pfam" id="PF00069">
    <property type="entry name" value="Pkinase"/>
    <property type="match status" value="1"/>
</dbReference>
<dbReference type="GO" id="GO:0005524">
    <property type="term" value="F:ATP binding"/>
    <property type="evidence" value="ECO:0007669"/>
    <property type="project" value="UniProtKB-UniRule"/>
</dbReference>
<evidence type="ECO:0000256" key="3">
    <source>
        <dbReference type="ARBA" id="ARBA00006692"/>
    </source>
</evidence>
<sequence>MAGLKRHHDGKIAGMYDLDKTLGRGHFAVVKLARHVFTGEKVAVKVIDKTKLDPVARGHLFQEVRCMKMVQHPNVVRLYEVIDTATKLYLILELGDGGDMYDCIMKHDGGLSEEVAKCYFAQIVHAISYCHRLHVVHRDLKPENVVFFEKQGVVKLTDFGFSNRFQPGKTLNTSCGSLAYSAPEILLGDEYDAPAVDIWSLGVILFMLVCGQPPFQEANDSETLTMIMDCKYTVPAHISHACRDLIGHMLQRDPKKRATLEQIEGHEWLQGVDPSPATKLSTPLVSHRSLSEEEHGSIIQRMVLGGIADRDTITEALESNQYNHITATYFLLAERMLRERQEKEQHSQTRSPSPSKAQFRQSWPTRVDVHQDVSDGLGGPAISHPGGPQSPARSAESLHKGPRPKTALLDVSQRQENLAAAATAASGQQPRQNQERGPRPAPKPHPNPLRLCSLAAVGPCKPRSPSLFSVEEDEEEEGVEDKRLPPSALPVQVVLRCKASSSSSASSSASRLTSRMSAPVLNQIHEEDREDEEEEEEDDDDGELKRFGAPKPSLSLNLNSRIPSPSMLAASPRSAPVAAFTPSSETSDDDTESHYKPDAASIDGRDGEREAGKEDGGKRDGPSHCASPGSGSVQGKGTAKAASGLVESLKLMSLCLSSQFHSLTGNGGGGGGAGGVGADPQDRPMWRMCMGGSTGSLDKVSLLGGPSPRANLYHRPPLGDALADPLLDGARPGTLRLGELDLARENHRNMKNRVLQMPLSDKTLSVNIHRSPKEGLLCTPTPHSCCQVI</sequence>
<organism evidence="24 25">
    <name type="scientific">Salarias fasciatus</name>
    <name type="common">Jewelled blenny</name>
    <name type="synonym">Blennius fasciatus</name>
    <dbReference type="NCBI Taxonomy" id="181472"/>
    <lineage>
        <taxon>Eukaryota</taxon>
        <taxon>Metazoa</taxon>
        <taxon>Chordata</taxon>
        <taxon>Craniata</taxon>
        <taxon>Vertebrata</taxon>
        <taxon>Euteleostomi</taxon>
        <taxon>Actinopterygii</taxon>
        <taxon>Neopterygii</taxon>
        <taxon>Teleostei</taxon>
        <taxon>Neoteleostei</taxon>
        <taxon>Acanthomorphata</taxon>
        <taxon>Ovalentaria</taxon>
        <taxon>Blenniimorphae</taxon>
        <taxon>Blenniiformes</taxon>
        <taxon>Blennioidei</taxon>
        <taxon>Blenniidae</taxon>
        <taxon>Salariinae</taxon>
        <taxon>Salarias</taxon>
    </lineage>
</organism>
<evidence type="ECO:0000256" key="15">
    <source>
        <dbReference type="ARBA" id="ARBA00047899"/>
    </source>
</evidence>
<dbReference type="PROSITE" id="PS00108">
    <property type="entry name" value="PROTEIN_KINASE_ST"/>
    <property type="match status" value="1"/>
</dbReference>
<dbReference type="GO" id="GO:0035556">
    <property type="term" value="P:intracellular signal transduction"/>
    <property type="evidence" value="ECO:0007669"/>
    <property type="project" value="TreeGrafter"/>
</dbReference>
<keyword evidence="9" id="KW-0479">Metal-binding</keyword>
<keyword evidence="10 20" id="KW-0547">Nucleotide-binding</keyword>
<keyword evidence="12 20" id="KW-0067">ATP-binding</keyword>
<comment type="catalytic activity">
    <reaction evidence="16">
        <text>L-seryl-[protein] + ATP = O-phospho-L-seryl-[protein] + ADP + H(+)</text>
        <dbReference type="Rhea" id="RHEA:17989"/>
        <dbReference type="Rhea" id="RHEA-COMP:9863"/>
        <dbReference type="Rhea" id="RHEA-COMP:11604"/>
        <dbReference type="ChEBI" id="CHEBI:15378"/>
        <dbReference type="ChEBI" id="CHEBI:29999"/>
        <dbReference type="ChEBI" id="CHEBI:30616"/>
        <dbReference type="ChEBI" id="CHEBI:83421"/>
        <dbReference type="ChEBI" id="CHEBI:456216"/>
        <dbReference type="EC" id="2.7.11.1"/>
    </reaction>
</comment>
<evidence type="ECO:0000256" key="12">
    <source>
        <dbReference type="ARBA" id="ARBA00022840"/>
    </source>
</evidence>
<evidence type="ECO:0000256" key="4">
    <source>
        <dbReference type="ARBA" id="ARBA00012513"/>
    </source>
</evidence>
<comment type="catalytic activity">
    <reaction evidence="15">
        <text>L-threonyl-[protein] + ATP = O-phospho-L-threonyl-[protein] + ADP + H(+)</text>
        <dbReference type="Rhea" id="RHEA:46608"/>
        <dbReference type="Rhea" id="RHEA-COMP:11060"/>
        <dbReference type="Rhea" id="RHEA-COMP:11605"/>
        <dbReference type="ChEBI" id="CHEBI:15378"/>
        <dbReference type="ChEBI" id="CHEBI:30013"/>
        <dbReference type="ChEBI" id="CHEBI:30616"/>
        <dbReference type="ChEBI" id="CHEBI:61977"/>
        <dbReference type="ChEBI" id="CHEBI:456216"/>
        <dbReference type="EC" id="2.7.11.1"/>
    </reaction>
</comment>
<dbReference type="InterPro" id="IPR008271">
    <property type="entry name" value="Ser/Thr_kinase_AS"/>
</dbReference>
<dbReference type="InParanoid" id="A0A672GT90"/>
<dbReference type="PANTHER" id="PTHR24346">
    <property type="entry name" value="MAP/MICROTUBULE AFFINITY-REGULATING KINASE"/>
    <property type="match status" value="1"/>
</dbReference>
<evidence type="ECO:0000313" key="25">
    <source>
        <dbReference type="Proteomes" id="UP000472267"/>
    </source>
</evidence>
<evidence type="ECO:0000256" key="2">
    <source>
        <dbReference type="ARBA" id="ARBA00004123"/>
    </source>
</evidence>
<evidence type="ECO:0000256" key="11">
    <source>
        <dbReference type="ARBA" id="ARBA00022777"/>
    </source>
</evidence>
<dbReference type="AlphaFoldDB" id="A0A672GT90"/>
<dbReference type="CDD" id="cd14339">
    <property type="entry name" value="UBA_SNRK"/>
    <property type="match status" value="1"/>
</dbReference>
<dbReference type="OrthoDB" id="942095at2759"/>
<evidence type="ECO:0000256" key="21">
    <source>
        <dbReference type="SAM" id="MobiDB-lite"/>
    </source>
</evidence>
<dbReference type="PROSITE" id="PS00107">
    <property type="entry name" value="PROTEIN_KINASE_ATP"/>
    <property type="match status" value="1"/>
</dbReference>
<feature type="region of interest" description="Disordered" evidence="21">
    <location>
        <begin position="465"/>
        <end position="485"/>
    </location>
</feature>
<comment type="similarity">
    <text evidence="3">Belongs to the protein kinase superfamily. CAMK Ser/Thr protein kinase family.</text>
</comment>
<dbReference type="RefSeq" id="XP_029976566.1">
    <property type="nucleotide sequence ID" value="XM_030120706.1"/>
</dbReference>
<gene>
    <name evidence="24" type="primary">LOC115409497</name>
</gene>
<evidence type="ECO:0000256" key="1">
    <source>
        <dbReference type="ARBA" id="ARBA00001946"/>
    </source>
</evidence>
<comment type="cofactor">
    <cofactor evidence="1">
        <name>Mg(2+)</name>
        <dbReference type="ChEBI" id="CHEBI:18420"/>
    </cofactor>
</comment>
<evidence type="ECO:0000256" key="10">
    <source>
        <dbReference type="ARBA" id="ARBA00022741"/>
    </source>
</evidence>
<name>A0A672GT90_SALFA</name>
<keyword evidence="25" id="KW-1185">Reference proteome</keyword>
<dbReference type="GeneID" id="115409497"/>
<feature type="binding site" evidence="20">
    <location>
        <position position="45"/>
    </location>
    <ligand>
        <name>ATP</name>
        <dbReference type="ChEBI" id="CHEBI:30616"/>
    </ligand>
</feature>
<feature type="domain" description="UBA" evidence="23">
    <location>
        <begin position="291"/>
        <end position="334"/>
    </location>
</feature>
<dbReference type="Gene3D" id="1.10.510.10">
    <property type="entry name" value="Transferase(Phosphotransferase) domain 1"/>
    <property type="match status" value="1"/>
</dbReference>
<evidence type="ECO:0000256" key="8">
    <source>
        <dbReference type="ARBA" id="ARBA00022679"/>
    </source>
</evidence>
<evidence type="ECO:0000256" key="6">
    <source>
        <dbReference type="ARBA" id="ARBA00022527"/>
    </source>
</evidence>
<evidence type="ECO:0000256" key="14">
    <source>
        <dbReference type="ARBA" id="ARBA00023242"/>
    </source>
</evidence>
<dbReference type="PROSITE" id="PS50030">
    <property type="entry name" value="UBA"/>
    <property type="match status" value="1"/>
</dbReference>
<dbReference type="EC" id="2.7.11.1" evidence="4"/>
<evidence type="ECO:0000256" key="17">
    <source>
        <dbReference type="ARBA" id="ARBA00054738"/>
    </source>
</evidence>
<dbReference type="InterPro" id="IPR015940">
    <property type="entry name" value="UBA"/>
</dbReference>
<keyword evidence="7" id="KW-0597">Phosphoprotein</keyword>
<dbReference type="FunFam" id="3.30.200.20:FF:000003">
    <property type="entry name" value="Non-specific serine/threonine protein kinase"/>
    <property type="match status" value="1"/>
</dbReference>
<evidence type="ECO:0000259" key="23">
    <source>
        <dbReference type="PROSITE" id="PS50030"/>
    </source>
</evidence>
<dbReference type="PANTHER" id="PTHR24346:SF90">
    <property type="entry name" value="SNF RELATED KINASE"/>
    <property type="match status" value="1"/>
</dbReference>
<keyword evidence="13" id="KW-0460">Magnesium</keyword>
<feature type="compositionally biased region" description="Acidic residues" evidence="21">
    <location>
        <begin position="528"/>
        <end position="542"/>
    </location>
</feature>
<feature type="compositionally biased region" description="Polar residues" evidence="21">
    <location>
        <begin position="554"/>
        <end position="563"/>
    </location>
</feature>
<dbReference type="CDD" id="cd14074">
    <property type="entry name" value="STKc_SNRK"/>
    <property type="match status" value="1"/>
</dbReference>
<evidence type="ECO:0000256" key="20">
    <source>
        <dbReference type="PROSITE-ProRule" id="PRU10141"/>
    </source>
</evidence>
<evidence type="ECO:0000256" key="7">
    <source>
        <dbReference type="ARBA" id="ARBA00022553"/>
    </source>
</evidence>
<keyword evidence="14" id="KW-0539">Nucleus</keyword>
<feature type="compositionally biased region" description="Polar residues" evidence="21">
    <location>
        <begin position="348"/>
        <end position="364"/>
    </location>
</feature>
<evidence type="ECO:0000256" key="9">
    <source>
        <dbReference type="ARBA" id="ARBA00022723"/>
    </source>
</evidence>
<reference evidence="24" key="1">
    <citation type="submission" date="2019-06" db="EMBL/GenBank/DDBJ databases">
        <authorList>
            <consortium name="Wellcome Sanger Institute Data Sharing"/>
        </authorList>
    </citation>
    <scope>NUCLEOTIDE SEQUENCE [LARGE SCALE GENOMIC DNA]</scope>
</reference>
<evidence type="ECO:0000256" key="5">
    <source>
        <dbReference type="ARBA" id="ARBA00022481"/>
    </source>
</evidence>
<dbReference type="InterPro" id="IPR000719">
    <property type="entry name" value="Prot_kinase_dom"/>
</dbReference>
<dbReference type="GO" id="GO:0046872">
    <property type="term" value="F:metal ion binding"/>
    <property type="evidence" value="ECO:0007669"/>
    <property type="project" value="UniProtKB-KW"/>
</dbReference>
<feature type="compositionally biased region" description="Acidic residues" evidence="21">
    <location>
        <begin position="470"/>
        <end position="479"/>
    </location>
</feature>
<comment type="function">
    <text evidence="17">May play a role in hematopoietic cell proliferation or differentiation. Potential mediator of neuronal apoptosis.</text>
</comment>
<dbReference type="InterPro" id="IPR011009">
    <property type="entry name" value="Kinase-like_dom_sf"/>
</dbReference>
<keyword evidence="6" id="KW-0723">Serine/threonine-protein kinase</keyword>
<dbReference type="GO" id="GO:0004674">
    <property type="term" value="F:protein serine/threonine kinase activity"/>
    <property type="evidence" value="ECO:0007669"/>
    <property type="project" value="UniProtKB-KW"/>
</dbReference>
<dbReference type="Proteomes" id="UP000472267">
    <property type="component" value="Chromosome 22"/>
</dbReference>
<dbReference type="OMA" id="EQHNQTR"/>
<dbReference type="PROSITE" id="PS50011">
    <property type="entry name" value="PROTEIN_KINASE_DOM"/>
    <property type="match status" value="1"/>
</dbReference>
<keyword evidence="5" id="KW-0488">Methylation</keyword>
<accession>A0A672GT90</accession>
<keyword evidence="8" id="KW-0808">Transferase</keyword>
<dbReference type="SMART" id="SM00220">
    <property type="entry name" value="S_TKc"/>
    <property type="match status" value="1"/>
</dbReference>
<reference evidence="24" key="2">
    <citation type="submission" date="2025-08" db="UniProtKB">
        <authorList>
            <consortium name="Ensembl"/>
        </authorList>
    </citation>
    <scope>IDENTIFICATION</scope>
</reference>
<feature type="region of interest" description="Disordered" evidence="21">
    <location>
        <begin position="501"/>
        <end position="638"/>
    </location>
</feature>
<dbReference type="Ensembl" id="ENSSFAT00005021031.1">
    <property type="protein sequence ID" value="ENSSFAP00005020235.1"/>
    <property type="gene ID" value="ENSSFAG00005010544.1"/>
</dbReference>
<feature type="region of interest" description="Disordered" evidence="21">
    <location>
        <begin position="417"/>
        <end position="452"/>
    </location>
</feature>
<comment type="subcellular location">
    <subcellularLocation>
        <location evidence="2">Nucleus</location>
    </subcellularLocation>
</comment>
<evidence type="ECO:0000256" key="18">
    <source>
        <dbReference type="ARBA" id="ARBA00074971"/>
    </source>
</evidence>